<sequence>MSLVLRTAIYIFSANSSRCNAVILISFSMTYPLYQSNETCIVCFNLNMINIPNHNNLIQLP</sequence>
<protein>
    <submittedName>
        <fullName evidence="1">Uncharacterized protein</fullName>
    </submittedName>
</protein>
<evidence type="ECO:0000313" key="1">
    <source>
        <dbReference type="EMBL" id="ACU23214.1"/>
    </source>
</evidence>
<name>C6TJX4_SOYBN</name>
<organism evidence="1">
    <name type="scientific">Glycine max</name>
    <name type="common">Soybean</name>
    <name type="synonym">Glycine hispida</name>
    <dbReference type="NCBI Taxonomy" id="3847"/>
    <lineage>
        <taxon>Eukaryota</taxon>
        <taxon>Viridiplantae</taxon>
        <taxon>Streptophyta</taxon>
        <taxon>Embryophyta</taxon>
        <taxon>Tracheophyta</taxon>
        <taxon>Spermatophyta</taxon>
        <taxon>Magnoliopsida</taxon>
        <taxon>eudicotyledons</taxon>
        <taxon>Gunneridae</taxon>
        <taxon>Pentapetalae</taxon>
        <taxon>rosids</taxon>
        <taxon>fabids</taxon>
        <taxon>Fabales</taxon>
        <taxon>Fabaceae</taxon>
        <taxon>Papilionoideae</taxon>
        <taxon>50 kb inversion clade</taxon>
        <taxon>NPAAA clade</taxon>
        <taxon>indigoferoid/millettioid clade</taxon>
        <taxon>Phaseoleae</taxon>
        <taxon>Glycine</taxon>
        <taxon>Glycine subgen. Soja</taxon>
    </lineage>
</organism>
<reference evidence="1" key="1">
    <citation type="submission" date="2009-08" db="EMBL/GenBank/DDBJ databases">
        <authorList>
            <person name="Cheung F."/>
            <person name="Xiao Y."/>
            <person name="Chan A."/>
            <person name="Moskal W."/>
            <person name="Town C.D."/>
        </authorList>
    </citation>
    <scope>NUCLEOTIDE SEQUENCE</scope>
</reference>
<dbReference type="EMBL" id="BT097976">
    <property type="protein sequence ID" value="ACU23214.1"/>
    <property type="molecule type" value="mRNA"/>
</dbReference>
<proteinExistence type="evidence at transcript level"/>
<accession>C6TJX4</accession>
<dbReference type="AlphaFoldDB" id="C6TJX4"/>